<proteinExistence type="predicted"/>
<dbReference type="Proteomes" id="UP000186391">
    <property type="component" value="Unassembled WGS sequence"/>
</dbReference>
<organism evidence="1 2">
    <name type="scientific">Fischerella major NIES-592</name>
    <dbReference type="NCBI Taxonomy" id="210994"/>
    <lineage>
        <taxon>Bacteria</taxon>
        <taxon>Bacillati</taxon>
        <taxon>Cyanobacteriota</taxon>
        <taxon>Cyanophyceae</taxon>
        <taxon>Nostocales</taxon>
        <taxon>Hapalosiphonaceae</taxon>
        <taxon>Fischerella</taxon>
    </lineage>
</organism>
<evidence type="ECO:0000313" key="2">
    <source>
        <dbReference type="Proteomes" id="UP000186391"/>
    </source>
</evidence>
<protein>
    <submittedName>
        <fullName evidence="1">Uncharacterized protein</fullName>
    </submittedName>
</protein>
<name>A0A1U7H0L3_9CYAN</name>
<dbReference type="OrthoDB" id="514786at2"/>
<comment type="caution">
    <text evidence="1">The sequence shown here is derived from an EMBL/GenBank/DDBJ whole genome shotgun (WGS) entry which is preliminary data.</text>
</comment>
<reference evidence="1 2" key="1">
    <citation type="submission" date="2016-11" db="EMBL/GenBank/DDBJ databases">
        <title>Draft Genome Sequences of Nine Cyanobacterial Strains from Diverse Habitats.</title>
        <authorList>
            <person name="Zhu T."/>
            <person name="Hou S."/>
            <person name="Lu X."/>
            <person name="Hess W.R."/>
        </authorList>
    </citation>
    <scope>NUCLEOTIDE SEQUENCE [LARGE SCALE GENOMIC DNA]</scope>
    <source>
        <strain evidence="1 2">NIES-592</strain>
    </source>
</reference>
<dbReference type="AlphaFoldDB" id="A0A1U7H0L3"/>
<evidence type="ECO:0000313" key="1">
    <source>
        <dbReference type="EMBL" id="OKH14376.1"/>
    </source>
</evidence>
<sequence length="63" mass="6921">MSGGSYTGQFQVNSRYTSLELVVQTGALMAYPITKFPNSHPERVGSMENKKEQCHIVDGSVTL</sequence>
<gene>
    <name evidence="1" type="ORF">NIES592_09930</name>
</gene>
<dbReference type="EMBL" id="MRCA01000004">
    <property type="protein sequence ID" value="OKH14376.1"/>
    <property type="molecule type" value="Genomic_DNA"/>
</dbReference>
<keyword evidence="2" id="KW-1185">Reference proteome</keyword>
<accession>A0A1U7H0L3</accession>